<keyword evidence="3" id="KW-1185">Reference proteome</keyword>
<dbReference type="Gene3D" id="3.40.30.10">
    <property type="entry name" value="Glutaredoxin"/>
    <property type="match status" value="1"/>
</dbReference>
<accession>A0A5N6L240</accession>
<sequence>MPYDATISFTFDTICPFTYLAKKRIDRALTLLVETPDDNPSGTTFTYQFNPFILNEDAPEVGEDKYQWYLKNKQHGDQEKMDKYMALMSAYGVGSGINFKHTGTIASTLDAHRVIQHFQETKGADVANKLVMSLYRKYFEEEQHPSSEETLLAACLEAGVSAAEAREVVEDHSEGMAEVKGLIREQKGNGIDAVPNVTFEGKKRDVTLEGAKEVDEFLKALKQICKEAA</sequence>
<dbReference type="PANTHER" id="PTHR13887:SF52">
    <property type="entry name" value="DSBA-LIKE THIOREDOXIN DOMAIN-CONTAINING PROTEIN"/>
    <property type="match status" value="1"/>
</dbReference>
<comment type="caution">
    <text evidence="2">The sequence shown here is derived from an EMBL/GenBank/DDBJ whole genome shotgun (WGS) entry which is preliminary data.</text>
</comment>
<gene>
    <name evidence="2" type="ORF">FH972_025672</name>
</gene>
<proteinExistence type="predicted"/>
<dbReference type="EMBL" id="VIBQ01000062">
    <property type="protein sequence ID" value="KAB8556636.1"/>
    <property type="molecule type" value="Genomic_DNA"/>
</dbReference>
<dbReference type="GO" id="GO:0016491">
    <property type="term" value="F:oxidoreductase activity"/>
    <property type="evidence" value="ECO:0007669"/>
    <property type="project" value="InterPro"/>
</dbReference>
<dbReference type="SUPFAM" id="SSF52833">
    <property type="entry name" value="Thioredoxin-like"/>
    <property type="match status" value="1"/>
</dbReference>
<dbReference type="InterPro" id="IPR001853">
    <property type="entry name" value="DSBA-like_thioredoxin_dom"/>
</dbReference>
<evidence type="ECO:0000313" key="2">
    <source>
        <dbReference type="EMBL" id="KAB8556636.1"/>
    </source>
</evidence>
<dbReference type="Proteomes" id="UP000327013">
    <property type="component" value="Unassembled WGS sequence"/>
</dbReference>
<dbReference type="PANTHER" id="PTHR13887">
    <property type="entry name" value="GLUTATHIONE S-TRANSFERASE KAPPA"/>
    <property type="match status" value="1"/>
</dbReference>
<dbReference type="OrthoDB" id="1930760at2759"/>
<dbReference type="InterPro" id="IPR036249">
    <property type="entry name" value="Thioredoxin-like_sf"/>
</dbReference>
<name>A0A5N6L240_9ROSI</name>
<dbReference type="AlphaFoldDB" id="A0A5N6L240"/>
<protein>
    <recommendedName>
        <fullName evidence="1">DSBA-like thioredoxin domain-containing protein</fullName>
    </recommendedName>
</protein>
<dbReference type="Pfam" id="PF01323">
    <property type="entry name" value="DSBA"/>
    <property type="match status" value="1"/>
</dbReference>
<feature type="domain" description="DSBA-like thioredoxin" evidence="1">
    <location>
        <begin position="6"/>
        <end position="222"/>
    </location>
</feature>
<organism evidence="2 3">
    <name type="scientific">Carpinus fangiana</name>
    <dbReference type="NCBI Taxonomy" id="176857"/>
    <lineage>
        <taxon>Eukaryota</taxon>
        <taxon>Viridiplantae</taxon>
        <taxon>Streptophyta</taxon>
        <taxon>Embryophyta</taxon>
        <taxon>Tracheophyta</taxon>
        <taxon>Spermatophyta</taxon>
        <taxon>Magnoliopsida</taxon>
        <taxon>eudicotyledons</taxon>
        <taxon>Gunneridae</taxon>
        <taxon>Pentapetalae</taxon>
        <taxon>rosids</taxon>
        <taxon>fabids</taxon>
        <taxon>Fagales</taxon>
        <taxon>Betulaceae</taxon>
        <taxon>Carpinus</taxon>
    </lineage>
</organism>
<reference evidence="2 3" key="1">
    <citation type="submission" date="2019-06" db="EMBL/GenBank/DDBJ databases">
        <title>A chromosomal-level reference genome of Carpinus fangiana (Coryloideae, Betulaceae).</title>
        <authorList>
            <person name="Yang X."/>
            <person name="Wang Z."/>
            <person name="Zhang L."/>
            <person name="Hao G."/>
            <person name="Liu J."/>
            <person name="Yang Y."/>
        </authorList>
    </citation>
    <scope>NUCLEOTIDE SEQUENCE [LARGE SCALE GENOMIC DNA]</scope>
    <source>
        <strain evidence="2">Cfa_2016G</strain>
        <tissue evidence="2">Leaf</tissue>
    </source>
</reference>
<evidence type="ECO:0000259" key="1">
    <source>
        <dbReference type="Pfam" id="PF01323"/>
    </source>
</evidence>
<evidence type="ECO:0000313" key="3">
    <source>
        <dbReference type="Proteomes" id="UP000327013"/>
    </source>
</evidence>